<dbReference type="Gene3D" id="3.40.50.2000">
    <property type="entry name" value="Glycogen Phosphorylase B"/>
    <property type="match status" value="1"/>
</dbReference>
<dbReference type="CDD" id="cd04186">
    <property type="entry name" value="GT_2_like_c"/>
    <property type="match status" value="1"/>
</dbReference>
<feature type="domain" description="Glycosyltransferase 2-like" evidence="1">
    <location>
        <begin position="220"/>
        <end position="389"/>
    </location>
</feature>
<reference evidence="2 3" key="1">
    <citation type="submission" date="2020-04" db="EMBL/GenBank/DDBJ databases">
        <title>Usitatibacter rugosus gen. nov., sp. nov. and Usitatibacter palustris sp. nov., novel members of Usitatibacteraceae fam. nov. within the order Nitrosomonadales isolated from soil.</title>
        <authorList>
            <person name="Huber K.J."/>
            <person name="Neumann-Schaal M."/>
            <person name="Geppert A."/>
            <person name="Luckner M."/>
            <person name="Wanner G."/>
            <person name="Overmann J."/>
        </authorList>
    </citation>
    <scope>NUCLEOTIDE SEQUENCE [LARGE SCALE GENOMIC DNA]</scope>
    <source>
        <strain evidence="2 3">0125_3</strain>
    </source>
</reference>
<evidence type="ECO:0000313" key="2">
    <source>
        <dbReference type="EMBL" id="QJR11578.1"/>
    </source>
</evidence>
<accession>A0A6M4GXI1</accession>
<dbReference type="PANTHER" id="PTHR43179">
    <property type="entry name" value="RHAMNOSYLTRANSFERASE WBBL"/>
    <property type="match status" value="1"/>
</dbReference>
<gene>
    <name evidence="2" type="ORF">DSM104443_02657</name>
</gene>
<dbReference type="Pfam" id="PF00535">
    <property type="entry name" value="Glycos_transf_2"/>
    <property type="match status" value="1"/>
</dbReference>
<dbReference type="CDD" id="cd03801">
    <property type="entry name" value="GT4_PimA-like"/>
    <property type="match status" value="1"/>
</dbReference>
<organism evidence="2 3">
    <name type="scientific">Usitatibacter rugosus</name>
    <dbReference type="NCBI Taxonomy" id="2732067"/>
    <lineage>
        <taxon>Bacteria</taxon>
        <taxon>Pseudomonadati</taxon>
        <taxon>Pseudomonadota</taxon>
        <taxon>Betaproteobacteria</taxon>
        <taxon>Nitrosomonadales</taxon>
        <taxon>Usitatibacteraceae</taxon>
        <taxon>Usitatibacter</taxon>
    </lineage>
</organism>
<dbReference type="EMBL" id="CP053069">
    <property type="protein sequence ID" value="QJR11578.1"/>
    <property type="molecule type" value="Genomic_DNA"/>
</dbReference>
<keyword evidence="3" id="KW-1185">Reference proteome</keyword>
<protein>
    <recommendedName>
        <fullName evidence="1">Glycosyltransferase 2-like domain-containing protein</fullName>
    </recommendedName>
</protein>
<dbReference type="InterPro" id="IPR001173">
    <property type="entry name" value="Glyco_trans_2-like"/>
</dbReference>
<dbReference type="Gene3D" id="3.90.550.10">
    <property type="entry name" value="Spore Coat Polysaccharide Biosynthesis Protein SpsA, Chain A"/>
    <property type="match status" value="1"/>
</dbReference>
<evidence type="ECO:0000313" key="3">
    <source>
        <dbReference type="Proteomes" id="UP000501534"/>
    </source>
</evidence>
<name>A0A6M4GXI1_9PROT</name>
<dbReference type="Pfam" id="PF13692">
    <property type="entry name" value="Glyco_trans_1_4"/>
    <property type="match status" value="1"/>
</dbReference>
<dbReference type="InterPro" id="IPR029044">
    <property type="entry name" value="Nucleotide-diphossugar_trans"/>
</dbReference>
<dbReference type="SUPFAM" id="SSF53448">
    <property type="entry name" value="Nucleotide-diphospho-sugar transferases"/>
    <property type="match status" value="1"/>
</dbReference>
<dbReference type="RefSeq" id="WP_171093036.1">
    <property type="nucleotide sequence ID" value="NZ_CP053069.1"/>
</dbReference>
<proteinExistence type="predicted"/>
<sequence length="843" mass="93460">MLPEAYRRQYLQPLGPRRTPDPTLPNVTPVHWYALREPPRPVSLGDLYDAGVRSGHGESRALLADRAHGHDAHDAFMQQRIGELHQQLRDRDRILAEFGQSHAVQIAHLEAAVTASRDHVARFQQSTSWRITAPLRFAVRGAHRVARMGRSAAHQARLLPIRMATARQILRNEGAGALARKVTRFLLEDRAAVGSLAPRAGLEPAIGPLVVSSSQTPRVSVIVPTYGQDLHTFTCLKALAREAAKVPLEVIVMDDHAPKPAAEALASVQGVRFERNPQNLGFLGNTNRGASFASGEYLLFLNNDAVVAEGALQAMLDVFDREKDAGAVGAKLVFPDGRLQEAGGIVWRDGSAWNYGRGDNPAKPEYSYLREADYCSGACLMVPRALFEKLGGFDARYQPAYYEDTDLCFQVRAAGLKVYYQPAAEVVHFEGVSHGTGLDTGIKRYQVVNREQFHEKWRTVLASHGVNGLLPRLERDRAANRRILFIDACMLTPDHDSGSVRTWQLLRVMRAMGCKVTFVADNLEYRAPYTADLAQEGVEVLHAPHIGSIEAYIEEHASEFDAIVLVRYYVALRYIDAVRRHAPHAQLIFDTVDLHFLRTRRQAELDGDRAAARQSQVIHDQELDCIRRCDVTWVVSTVEQEVLAREAPAARVIIQTNIHETAPDVAPFAGREGLLFVGGYRHPPNVDAATWYAREILPHIRRLLPGVTSYFIGSNPPQSVLDLAQEGLEVVGFVPELEPWFSRVRLSISPLRYGAGVKGKVNQAMSHGLPMVATHASVEGMHLEDGREVLIAETPEAFAEAVARLYRDEALWGRLSEAGRANVRDHFSPDVAARALEATFAAR</sequence>
<dbReference type="Proteomes" id="UP000501534">
    <property type="component" value="Chromosome"/>
</dbReference>
<evidence type="ECO:0000259" key="1">
    <source>
        <dbReference type="Pfam" id="PF00535"/>
    </source>
</evidence>
<dbReference type="AlphaFoldDB" id="A0A6M4GXI1"/>
<dbReference type="PANTHER" id="PTHR43179:SF7">
    <property type="entry name" value="RHAMNOSYLTRANSFERASE WBBL"/>
    <property type="match status" value="1"/>
</dbReference>
<dbReference type="KEGG" id="uru:DSM104443_02657"/>
<dbReference type="SUPFAM" id="SSF53756">
    <property type="entry name" value="UDP-Glycosyltransferase/glycogen phosphorylase"/>
    <property type="match status" value="1"/>
</dbReference>